<comment type="caution">
    <text evidence="7">The sequence shown here is derived from an EMBL/GenBank/DDBJ whole genome shotgun (WGS) entry which is preliminary data.</text>
</comment>
<accession>A0AA38FP24</accession>
<keyword evidence="4" id="KW-0238">DNA-binding</keyword>
<dbReference type="InterPro" id="IPR045234">
    <property type="entry name" value="Unkempt-like"/>
</dbReference>
<dbReference type="Gene3D" id="3.30.1370.210">
    <property type="match status" value="1"/>
</dbReference>
<evidence type="ECO:0000313" key="7">
    <source>
        <dbReference type="EMBL" id="KAH9307319.1"/>
    </source>
</evidence>
<gene>
    <name evidence="7" type="ORF">KI387_035230</name>
</gene>
<dbReference type="GO" id="GO:0008270">
    <property type="term" value="F:zinc ion binding"/>
    <property type="evidence" value="ECO:0007669"/>
    <property type="project" value="UniProtKB-KW"/>
</dbReference>
<dbReference type="Pfam" id="PF00642">
    <property type="entry name" value="zf-CCCH"/>
    <property type="match status" value="1"/>
</dbReference>
<dbReference type="PANTHER" id="PTHR14493:SF50">
    <property type="entry name" value="RING FINGER PROTEIN UNKEMPT"/>
    <property type="match status" value="1"/>
</dbReference>
<dbReference type="SMART" id="SM00356">
    <property type="entry name" value="ZnF_C3H1"/>
    <property type="match status" value="2"/>
</dbReference>
<dbReference type="PANTHER" id="PTHR14493">
    <property type="entry name" value="UNKEMPT FAMILY MEMBER"/>
    <property type="match status" value="1"/>
</dbReference>
<sequence>MEINFSISSPVSSYNLSSNGLVIPSWIDGDYSGNMKPRNEGEEMFRGSCNNMIPLIFDYCEPNGSLQWTAAVEDQENGFYDESSDEFRMYKFKVIICTKESSHDWTECPFAHRGERARRRDPSLYCGETCPDYKKGYCRKGLTCEFSHGLFETWLHPQRYRTQRCKDGVYCNRRVCFFAHSDGELRFTAAPRSPSKLRNTQQSGVASKTVYNSLSSPRITAARYACGNNVSPQPQTYGLGLQQESSPRGVAVPQMIMNCPSPSASSISSGSLPAVKLDCSYGLADIVAALRNVDLRRDDDFNYSGDKSVLQNCVDGSFENGVNCGFHGLESGKDLRPKIYGKFRKDQLKQEYGFCAAADQPDFAWVNELVEEV</sequence>
<dbReference type="OMA" id="RTQRCKD"/>
<dbReference type="Proteomes" id="UP000824469">
    <property type="component" value="Unassembled WGS sequence"/>
</dbReference>
<dbReference type="AlphaFoldDB" id="A0AA38FP24"/>
<keyword evidence="1 5" id="KW-0479">Metal-binding</keyword>
<feature type="domain" description="C3H1-type" evidence="6">
    <location>
        <begin position="124"/>
        <end position="151"/>
    </location>
</feature>
<keyword evidence="2 5" id="KW-0863">Zinc-finger</keyword>
<evidence type="ECO:0000256" key="1">
    <source>
        <dbReference type="ARBA" id="ARBA00022723"/>
    </source>
</evidence>
<dbReference type="InterPro" id="IPR057444">
    <property type="entry name" value="Znf-CCCH_AtC3H23-like"/>
</dbReference>
<dbReference type="GO" id="GO:0003677">
    <property type="term" value="F:DNA binding"/>
    <property type="evidence" value="ECO:0007669"/>
    <property type="project" value="UniProtKB-KW"/>
</dbReference>
<name>A0AA38FP24_TAXCH</name>
<evidence type="ECO:0000256" key="5">
    <source>
        <dbReference type="PROSITE-ProRule" id="PRU00723"/>
    </source>
</evidence>
<organism evidence="7 8">
    <name type="scientific">Taxus chinensis</name>
    <name type="common">Chinese yew</name>
    <name type="synonym">Taxus wallichiana var. chinensis</name>
    <dbReference type="NCBI Taxonomy" id="29808"/>
    <lineage>
        <taxon>Eukaryota</taxon>
        <taxon>Viridiplantae</taxon>
        <taxon>Streptophyta</taxon>
        <taxon>Embryophyta</taxon>
        <taxon>Tracheophyta</taxon>
        <taxon>Spermatophyta</taxon>
        <taxon>Pinopsida</taxon>
        <taxon>Pinidae</taxon>
        <taxon>Conifers II</taxon>
        <taxon>Cupressales</taxon>
        <taxon>Taxaceae</taxon>
        <taxon>Taxus</taxon>
    </lineage>
</organism>
<keyword evidence="8" id="KW-1185">Reference proteome</keyword>
<dbReference type="EMBL" id="JAHRHJ020000007">
    <property type="protein sequence ID" value="KAH9307319.1"/>
    <property type="molecule type" value="Genomic_DNA"/>
</dbReference>
<evidence type="ECO:0000256" key="3">
    <source>
        <dbReference type="ARBA" id="ARBA00022833"/>
    </source>
</evidence>
<evidence type="ECO:0000256" key="4">
    <source>
        <dbReference type="ARBA" id="ARBA00023125"/>
    </source>
</evidence>
<dbReference type="PROSITE" id="PS50103">
    <property type="entry name" value="ZF_C3H1"/>
    <property type="match status" value="1"/>
</dbReference>
<keyword evidence="3 5" id="KW-0862">Zinc</keyword>
<reference evidence="7 8" key="1">
    <citation type="journal article" date="2021" name="Nat. Plants">
        <title>The Taxus genome provides insights into paclitaxel biosynthesis.</title>
        <authorList>
            <person name="Xiong X."/>
            <person name="Gou J."/>
            <person name="Liao Q."/>
            <person name="Li Y."/>
            <person name="Zhou Q."/>
            <person name="Bi G."/>
            <person name="Li C."/>
            <person name="Du R."/>
            <person name="Wang X."/>
            <person name="Sun T."/>
            <person name="Guo L."/>
            <person name="Liang H."/>
            <person name="Lu P."/>
            <person name="Wu Y."/>
            <person name="Zhang Z."/>
            <person name="Ro D.K."/>
            <person name="Shang Y."/>
            <person name="Huang S."/>
            <person name="Yan J."/>
        </authorList>
    </citation>
    <scope>NUCLEOTIDE SEQUENCE [LARGE SCALE GENOMIC DNA]</scope>
    <source>
        <strain evidence="7">Ta-2019</strain>
    </source>
</reference>
<evidence type="ECO:0000313" key="8">
    <source>
        <dbReference type="Proteomes" id="UP000824469"/>
    </source>
</evidence>
<dbReference type="InterPro" id="IPR000571">
    <property type="entry name" value="Znf_CCCH"/>
</dbReference>
<evidence type="ECO:0000259" key="6">
    <source>
        <dbReference type="PROSITE" id="PS50103"/>
    </source>
</evidence>
<dbReference type="Pfam" id="PF25512">
    <property type="entry name" value="zf-CCCH_AtC3H23"/>
    <property type="match status" value="1"/>
</dbReference>
<evidence type="ECO:0000256" key="2">
    <source>
        <dbReference type="ARBA" id="ARBA00022771"/>
    </source>
</evidence>
<proteinExistence type="predicted"/>
<protein>
    <recommendedName>
        <fullName evidence="6">C3H1-type domain-containing protein</fullName>
    </recommendedName>
</protein>
<feature type="zinc finger region" description="C3H1-type" evidence="5">
    <location>
        <begin position="124"/>
        <end position="151"/>
    </location>
</feature>